<dbReference type="InterPro" id="IPR050600">
    <property type="entry name" value="SETD3_SETD6_MTase"/>
</dbReference>
<dbReference type="GO" id="GO:0016279">
    <property type="term" value="F:protein-lysine N-methyltransferase activity"/>
    <property type="evidence" value="ECO:0007669"/>
    <property type="project" value="TreeGrafter"/>
</dbReference>
<feature type="transmembrane region" description="Helical" evidence="4">
    <location>
        <begin position="38"/>
        <end position="56"/>
    </location>
</feature>
<evidence type="ECO:0000256" key="2">
    <source>
        <dbReference type="ARBA" id="ARBA00022679"/>
    </source>
</evidence>
<proteinExistence type="predicted"/>
<dbReference type="Gene3D" id="3.90.1410.10">
    <property type="entry name" value="set domain protein methyltransferase, domain 1"/>
    <property type="match status" value="2"/>
</dbReference>
<dbReference type="OrthoDB" id="441812at2759"/>
<dbReference type="InterPro" id="IPR001214">
    <property type="entry name" value="SET_dom"/>
</dbReference>
<dbReference type="GO" id="GO:0032259">
    <property type="term" value="P:methylation"/>
    <property type="evidence" value="ECO:0007669"/>
    <property type="project" value="UniProtKB-KW"/>
</dbReference>
<organism evidence="6 7">
    <name type="scientific">Phytophthora lilii</name>
    <dbReference type="NCBI Taxonomy" id="2077276"/>
    <lineage>
        <taxon>Eukaryota</taxon>
        <taxon>Sar</taxon>
        <taxon>Stramenopiles</taxon>
        <taxon>Oomycota</taxon>
        <taxon>Peronosporomycetes</taxon>
        <taxon>Peronosporales</taxon>
        <taxon>Peronosporaceae</taxon>
        <taxon>Phytophthora</taxon>
    </lineage>
</organism>
<dbReference type="InterPro" id="IPR036464">
    <property type="entry name" value="Rubisco_LSMT_subst-bd_sf"/>
</dbReference>
<evidence type="ECO:0000313" key="7">
    <source>
        <dbReference type="Proteomes" id="UP001165083"/>
    </source>
</evidence>
<dbReference type="PROSITE" id="PS50280">
    <property type="entry name" value="SET"/>
    <property type="match status" value="1"/>
</dbReference>
<dbReference type="InterPro" id="IPR015353">
    <property type="entry name" value="Rubisco_LSMT_subst-bd"/>
</dbReference>
<keyword evidence="4" id="KW-0812">Transmembrane</keyword>
<gene>
    <name evidence="6" type="ORF">Plil01_000543000</name>
</gene>
<feature type="domain" description="SET" evidence="5">
    <location>
        <begin position="93"/>
        <end position="312"/>
    </location>
</feature>
<sequence length="926" mass="106003">MRKRPSTSGASVCSIQATPHIQNASVGQKKRLKSVNSSVFIAFWSVLVTVAAFLVFHSSIFNGSGVAVGSVTEEQKVALFVDWFSAAGGNVSSKIVIATFPGMGRGVMALQPVEENDELLCYDTIAKEWNSQPKLKKKLEKLEKDQEELLTAFLLLELAKGSDSRWFPYLQLLPSFSSRNDVASPLLFASDEAVEEMQDERMIKATRHERQRAKQAHGRFKRLFRSFVNNDTLEQTRYNWARFLVNSRAFSIRGQRVMVPFGDIFNGEPDNEARRRDNGQRFLQFHDLQQKGMTIRADRETHSGKQLFEDYGDNSNYVYFLHHGFLMDDRGFDCAAFRLPPLAEAYKHTKLDTKKPDALASKFRVLKRIRVDEAPLACISRAGMLEDPGLVHIYTALYNMDAGQAAVCDVAESFSECFPPEVMSDLDAEPGQQEITLILSSLLDQLERYPTSLVDDLQILNHYTKDGVVSTSNKHAVMFRLSRKQILHDAILMLERQLEQFVKQPEDDNSDDELEAENEFAAESSKLDRFQQWISRHRFPINNLELRYVSESVGYGTFAAKPLASEDIYLSVPLQVVMNVHSALKSPWVRQTFRELQKERRSISREETLLLLHLLEETFGPNRMQSRWKPYLDMLPALDDQGSLFGSPLFYEEGEAQLKSLEGTDLLTLVRNYRQRVSQSYEMIVDNLKQPEREEINAWLSERRFRWANAMLDSRSIWWNSQRHLVPLLDMVNCQELHLEHKPHHTNLDSSGRHAITKASWDYEAGQEVVENYAQPNYIYLLYHGFVLDSNSHDCAHFHLQLPAVARQREFSSLLRSLELYSLTPDVCVSPADEASISRFAKIAHFVADSKEAFHQASTRSASPQAILAALDLVEERRENLKTSNPEASGTGDFRTQSIHRYRSQQLQHLTELHDILHEMGRQQQN</sequence>
<keyword evidence="2" id="KW-0808">Transferase</keyword>
<reference evidence="6" key="1">
    <citation type="submission" date="2023-04" db="EMBL/GenBank/DDBJ databases">
        <title>Phytophthora lilii NBRC 32176.</title>
        <authorList>
            <person name="Ichikawa N."/>
            <person name="Sato H."/>
            <person name="Tonouchi N."/>
        </authorList>
    </citation>
    <scope>NUCLEOTIDE SEQUENCE</scope>
    <source>
        <strain evidence="6">NBRC 32176</strain>
    </source>
</reference>
<keyword evidence="1" id="KW-0489">Methyltransferase</keyword>
<keyword evidence="3" id="KW-0949">S-adenosyl-L-methionine</keyword>
<dbReference type="PANTHER" id="PTHR13271">
    <property type="entry name" value="UNCHARACTERIZED PUTATIVE METHYLTRANSFERASE"/>
    <property type="match status" value="1"/>
</dbReference>
<evidence type="ECO:0000313" key="6">
    <source>
        <dbReference type="EMBL" id="GMF15662.1"/>
    </source>
</evidence>
<dbReference type="Pfam" id="PF09273">
    <property type="entry name" value="Rubis-subs-bind"/>
    <property type="match status" value="1"/>
</dbReference>
<evidence type="ECO:0000256" key="3">
    <source>
        <dbReference type="ARBA" id="ARBA00022691"/>
    </source>
</evidence>
<keyword evidence="4" id="KW-0472">Membrane</keyword>
<dbReference type="InterPro" id="IPR046341">
    <property type="entry name" value="SET_dom_sf"/>
</dbReference>
<evidence type="ECO:0000259" key="5">
    <source>
        <dbReference type="PROSITE" id="PS50280"/>
    </source>
</evidence>
<evidence type="ECO:0000256" key="4">
    <source>
        <dbReference type="SAM" id="Phobius"/>
    </source>
</evidence>
<dbReference type="FunFam" id="3.90.1410.10:FF:000029">
    <property type="entry name" value="Predicted protein"/>
    <property type="match status" value="2"/>
</dbReference>
<dbReference type="AlphaFoldDB" id="A0A9W6TLE6"/>
<accession>A0A9W6TLE6</accession>
<keyword evidence="4" id="KW-1133">Transmembrane helix</keyword>
<dbReference type="EMBL" id="BSXW01000228">
    <property type="protein sequence ID" value="GMF15662.1"/>
    <property type="molecule type" value="Genomic_DNA"/>
</dbReference>
<dbReference type="Proteomes" id="UP001165083">
    <property type="component" value="Unassembled WGS sequence"/>
</dbReference>
<name>A0A9W6TLE6_9STRA</name>
<dbReference type="SUPFAM" id="SSF81822">
    <property type="entry name" value="RuBisCo LSMT C-terminal, substrate-binding domain"/>
    <property type="match status" value="1"/>
</dbReference>
<evidence type="ECO:0000256" key="1">
    <source>
        <dbReference type="ARBA" id="ARBA00022603"/>
    </source>
</evidence>
<keyword evidence="7" id="KW-1185">Reference proteome</keyword>
<dbReference type="Gene3D" id="3.90.1420.10">
    <property type="entry name" value="Rubisco LSMT, substrate-binding domain"/>
    <property type="match status" value="1"/>
</dbReference>
<comment type="caution">
    <text evidence="6">The sequence shown here is derived from an EMBL/GenBank/DDBJ whole genome shotgun (WGS) entry which is preliminary data.</text>
</comment>
<dbReference type="PANTHER" id="PTHR13271:SF121">
    <property type="entry name" value="SET DOMAIN-CONTAINING PROTEIN"/>
    <property type="match status" value="1"/>
</dbReference>
<protein>
    <submittedName>
        <fullName evidence="6">Unnamed protein product</fullName>
    </submittedName>
</protein>
<dbReference type="SUPFAM" id="SSF82199">
    <property type="entry name" value="SET domain"/>
    <property type="match status" value="2"/>
</dbReference>
<dbReference type="CDD" id="cd10527">
    <property type="entry name" value="SET_LSMT"/>
    <property type="match status" value="2"/>
</dbReference>